<dbReference type="PANTHER" id="PTHR36842">
    <property type="entry name" value="PROTEIN TOLB HOMOLOG"/>
    <property type="match status" value="1"/>
</dbReference>
<proteinExistence type="inferred from homology"/>
<accession>A0A4Y6V2L7</accession>
<comment type="similarity">
    <text evidence="1">Belongs to the TolB family.</text>
</comment>
<name>A0A4Y6V2L7_SACBS</name>
<dbReference type="AlphaFoldDB" id="A0A4Y6V2L7"/>
<keyword evidence="4" id="KW-1185">Reference proteome</keyword>
<evidence type="ECO:0000256" key="1">
    <source>
        <dbReference type="ARBA" id="ARBA00009820"/>
    </source>
</evidence>
<dbReference type="SUPFAM" id="SSF82171">
    <property type="entry name" value="DPP6 N-terminal domain-like"/>
    <property type="match status" value="1"/>
</dbReference>
<evidence type="ECO:0000313" key="4">
    <source>
        <dbReference type="Proteomes" id="UP000316968"/>
    </source>
</evidence>
<dbReference type="KEGG" id="saca:FFV09_20750"/>
<evidence type="ECO:0000256" key="2">
    <source>
        <dbReference type="SAM" id="MobiDB-lite"/>
    </source>
</evidence>
<evidence type="ECO:0008006" key="5">
    <source>
        <dbReference type="Google" id="ProtNLM"/>
    </source>
</evidence>
<dbReference type="InterPro" id="IPR011659">
    <property type="entry name" value="WD40"/>
</dbReference>
<dbReference type="OrthoDB" id="137129at2"/>
<protein>
    <recommendedName>
        <fullName evidence="5">WD40 repeat domain-containing protein</fullName>
    </recommendedName>
</protein>
<sequence>MPSTVEKKTMRRTPVLLGILLALFAVGGCAGEEKVQVQGGAAMQPAASSSPAGAAQSSAEQPSASPSVTVRPNPNESVYSGLKLEKIDELEETLGGIWLGDGRILIQKPDPEAEPVWIGETQMPPYSLYIRDLGTGEEELLHGGDGKSWGAPLLSPDGKHLFLLDDSGVSGIPYLLDMESRKLTRIDTGASGEYASSLDAGWLDNAHVAYAKEHNGGLYQSDLSGQETLLHEESGRTVLLNSLETAAGGDGRLYYGLSDTDWGMYVYDTAQRKRSEIGTSIPSLVPSPDDTQLAVIKRIDDTREQLLLTDPSGKEIKTLAEGKGFFGIGWSPDGKRLAYTVTSGRDTGKNGFYIADSATGQSFLLSPDLADAGDRMRWSPSGTKIMVTKSERLSGKLVSTTTIITVSW</sequence>
<dbReference type="PROSITE" id="PS51257">
    <property type="entry name" value="PROKAR_LIPOPROTEIN"/>
    <property type="match status" value="1"/>
</dbReference>
<dbReference type="InterPro" id="IPR011042">
    <property type="entry name" value="6-blade_b-propeller_TolB-like"/>
</dbReference>
<organism evidence="3 4">
    <name type="scientific">Saccharibacillus brassicae</name>
    <dbReference type="NCBI Taxonomy" id="2583377"/>
    <lineage>
        <taxon>Bacteria</taxon>
        <taxon>Bacillati</taxon>
        <taxon>Bacillota</taxon>
        <taxon>Bacilli</taxon>
        <taxon>Bacillales</taxon>
        <taxon>Paenibacillaceae</taxon>
        <taxon>Saccharibacillus</taxon>
    </lineage>
</organism>
<dbReference type="RefSeq" id="WP_141449605.1">
    <property type="nucleotide sequence ID" value="NZ_CP041217.1"/>
</dbReference>
<gene>
    <name evidence="3" type="ORF">FFV09_20750</name>
</gene>
<dbReference type="Gene3D" id="2.120.10.30">
    <property type="entry name" value="TolB, C-terminal domain"/>
    <property type="match status" value="2"/>
</dbReference>
<dbReference type="EMBL" id="CP041217">
    <property type="protein sequence ID" value="QDH23068.1"/>
    <property type="molecule type" value="Genomic_DNA"/>
</dbReference>
<feature type="region of interest" description="Disordered" evidence="2">
    <location>
        <begin position="42"/>
        <end position="75"/>
    </location>
</feature>
<feature type="compositionally biased region" description="Low complexity" evidence="2">
    <location>
        <begin position="42"/>
        <end position="67"/>
    </location>
</feature>
<dbReference type="Proteomes" id="UP000316968">
    <property type="component" value="Chromosome"/>
</dbReference>
<reference evidence="3 4" key="1">
    <citation type="submission" date="2019-06" db="EMBL/GenBank/DDBJ databases">
        <title>Saccharibacillus brassicae sp. nov., an endophytic bacterium isolated from Chinese cabbage seeds (Brassica pekinensis).</title>
        <authorList>
            <person name="Jiang L."/>
            <person name="Lee J."/>
            <person name="Kim S.W."/>
        </authorList>
    </citation>
    <scope>NUCLEOTIDE SEQUENCE [LARGE SCALE GENOMIC DNA]</scope>
    <source>
        <strain evidence="4">KCTC 43072 / ATSA2</strain>
    </source>
</reference>
<evidence type="ECO:0000313" key="3">
    <source>
        <dbReference type="EMBL" id="QDH23068.1"/>
    </source>
</evidence>
<dbReference type="Pfam" id="PF07676">
    <property type="entry name" value="PD40"/>
    <property type="match status" value="1"/>
</dbReference>
<dbReference type="PANTHER" id="PTHR36842:SF1">
    <property type="entry name" value="PROTEIN TOLB"/>
    <property type="match status" value="1"/>
</dbReference>